<gene>
    <name evidence="2" type="ORF">JKF63_02543</name>
</gene>
<reference evidence="2 3" key="1">
    <citation type="submission" date="2021-02" db="EMBL/GenBank/DDBJ databases">
        <title>Porcisia hertigi Genome sequencing and assembly.</title>
        <authorList>
            <person name="Almutairi H."/>
            <person name="Gatherer D."/>
        </authorList>
    </citation>
    <scope>NUCLEOTIDE SEQUENCE [LARGE SCALE GENOMIC DNA]</scope>
    <source>
        <strain evidence="2 3">C119</strain>
    </source>
</reference>
<dbReference type="RefSeq" id="XP_067754725.1">
    <property type="nucleotide sequence ID" value="XM_067898568.1"/>
</dbReference>
<sequence>MSSSRRSRCRKSKPVTGETYSRADEALWDDAYLLRLFNEQLDNNGAIRDTHSETEDKESSVLSAVSEESNLGKRIAASAMSSSTSSSKGDAPSKRGRSSANRDFLPRGCSILNELPKDVAKLVQSFYNAGFEAGRYIGRAETSETSSRKRHR</sequence>
<evidence type="ECO:0000256" key="1">
    <source>
        <dbReference type="SAM" id="MobiDB-lite"/>
    </source>
</evidence>
<feature type="compositionally biased region" description="Low complexity" evidence="1">
    <location>
        <begin position="76"/>
        <end position="90"/>
    </location>
</feature>
<proteinExistence type="predicted"/>
<dbReference type="Proteomes" id="UP000674318">
    <property type="component" value="Chromosome 32"/>
</dbReference>
<evidence type="ECO:0000313" key="2">
    <source>
        <dbReference type="EMBL" id="KAG5496242.1"/>
    </source>
</evidence>
<name>A0A836H9Q0_9TRYP</name>
<accession>A0A836H9Q0</accession>
<protein>
    <submittedName>
        <fullName evidence="2">Uncharacterized protein</fullName>
    </submittedName>
</protein>
<evidence type="ECO:0000313" key="3">
    <source>
        <dbReference type="Proteomes" id="UP000674318"/>
    </source>
</evidence>
<feature type="compositionally biased region" description="Basic residues" evidence="1">
    <location>
        <begin position="1"/>
        <end position="13"/>
    </location>
</feature>
<feature type="region of interest" description="Disordered" evidence="1">
    <location>
        <begin position="1"/>
        <end position="20"/>
    </location>
</feature>
<keyword evidence="3" id="KW-1185">Reference proteome</keyword>
<comment type="caution">
    <text evidence="2">The sequence shown here is derived from an EMBL/GenBank/DDBJ whole genome shotgun (WGS) entry which is preliminary data.</text>
</comment>
<dbReference type="AlphaFoldDB" id="A0A836H9Q0"/>
<feature type="region of interest" description="Disordered" evidence="1">
    <location>
        <begin position="73"/>
        <end position="104"/>
    </location>
</feature>
<dbReference type="GeneID" id="94288645"/>
<dbReference type="OrthoDB" id="242742at2759"/>
<organism evidence="2 3">
    <name type="scientific">Porcisia hertigi</name>
    <dbReference type="NCBI Taxonomy" id="2761500"/>
    <lineage>
        <taxon>Eukaryota</taxon>
        <taxon>Discoba</taxon>
        <taxon>Euglenozoa</taxon>
        <taxon>Kinetoplastea</taxon>
        <taxon>Metakinetoplastina</taxon>
        <taxon>Trypanosomatida</taxon>
        <taxon>Trypanosomatidae</taxon>
        <taxon>Leishmaniinae</taxon>
        <taxon>Porcisia</taxon>
    </lineage>
</organism>
<dbReference type="EMBL" id="JAFJZO010000032">
    <property type="protein sequence ID" value="KAG5496242.1"/>
    <property type="molecule type" value="Genomic_DNA"/>
</dbReference>
<dbReference type="KEGG" id="phet:94288645"/>